<evidence type="ECO:0000259" key="5">
    <source>
        <dbReference type="PROSITE" id="PS51206"/>
    </source>
</evidence>
<dbReference type="Pfam" id="PF03288">
    <property type="entry name" value="Pox_D5"/>
    <property type="match status" value="1"/>
</dbReference>
<dbReference type="Pfam" id="PF19263">
    <property type="entry name" value="DUF5906"/>
    <property type="match status" value="1"/>
</dbReference>
<protein>
    <submittedName>
        <fullName evidence="6">DNA primase, phage associated</fullName>
    </submittedName>
</protein>
<dbReference type="InterPro" id="IPR045455">
    <property type="entry name" value="NrS-1_pol-like_helicase"/>
</dbReference>
<dbReference type="Proteomes" id="UP000011769">
    <property type="component" value="Unassembled WGS sequence"/>
</dbReference>
<dbReference type="PANTHER" id="PTHR35372">
    <property type="entry name" value="ATP BINDING PROTEIN-RELATED"/>
    <property type="match status" value="1"/>
</dbReference>
<dbReference type="PROSITE" id="PS51206">
    <property type="entry name" value="SF3_HELICASE_1"/>
    <property type="match status" value="1"/>
</dbReference>
<evidence type="ECO:0000256" key="1">
    <source>
        <dbReference type="ARBA" id="ARBA00022741"/>
    </source>
</evidence>
<dbReference type="RefSeq" id="WP_004234761.1">
    <property type="nucleotide sequence ID" value="NZ_ALYM01000001.1"/>
</dbReference>
<evidence type="ECO:0000256" key="2">
    <source>
        <dbReference type="ARBA" id="ARBA00022801"/>
    </source>
</evidence>
<feature type="domain" description="SF3 helicase" evidence="5">
    <location>
        <begin position="212"/>
        <end position="367"/>
    </location>
</feature>
<keyword evidence="7" id="KW-1185">Reference proteome</keyword>
<dbReference type="InterPro" id="IPR004968">
    <property type="entry name" value="DNA_primase/NTPase_C"/>
</dbReference>
<keyword evidence="1" id="KW-0547">Nucleotide-binding</keyword>
<evidence type="ECO:0000256" key="4">
    <source>
        <dbReference type="ARBA" id="ARBA00022840"/>
    </source>
</evidence>
<dbReference type="NCBIfam" id="TIGR01613">
    <property type="entry name" value="primase_Cterm"/>
    <property type="match status" value="1"/>
</dbReference>
<evidence type="ECO:0000313" key="6">
    <source>
        <dbReference type="EMBL" id="EMG26545.1"/>
    </source>
</evidence>
<keyword evidence="4" id="KW-0067">ATP-binding</keyword>
<dbReference type="Pfam" id="PF08706">
    <property type="entry name" value="D5_N"/>
    <property type="match status" value="1"/>
</dbReference>
<organism evidence="6 7">
    <name type="scientific">Streptococcus parauberis KRS-02083</name>
    <dbReference type="NCBI Taxonomy" id="1207545"/>
    <lineage>
        <taxon>Bacteria</taxon>
        <taxon>Bacillati</taxon>
        <taxon>Bacillota</taxon>
        <taxon>Bacilli</taxon>
        <taxon>Lactobacillales</taxon>
        <taxon>Streptococcaceae</taxon>
        <taxon>Streptococcus</taxon>
    </lineage>
</organism>
<evidence type="ECO:0000313" key="7">
    <source>
        <dbReference type="Proteomes" id="UP000011769"/>
    </source>
</evidence>
<dbReference type="EMBL" id="ALYM01000001">
    <property type="protein sequence ID" value="EMG26545.1"/>
    <property type="molecule type" value="Genomic_DNA"/>
</dbReference>
<accession>A0ABP2T1L1</accession>
<reference evidence="6 7" key="1">
    <citation type="journal article" date="2013" name="PLoS ONE">
        <title>Comparative Genomic Characterization of Three Streptococcus parauberis Strains in Fish Pathogen, as Assessed by Wide-Genome Analyses.</title>
        <authorList>
            <person name="Nho S.W."/>
            <person name="Hikima J."/>
            <person name="Park S.B."/>
            <person name="Jang H.B."/>
            <person name="Cha I.S."/>
            <person name="Yasuike M."/>
            <person name="Nakamura Y."/>
            <person name="Fujiwara A."/>
            <person name="Sano M."/>
            <person name="Kanai K."/>
            <person name="Kondo H."/>
            <person name="Hirono I."/>
            <person name="Takeyama H."/>
            <person name="Aoki T."/>
            <person name="Jung T.S."/>
        </authorList>
    </citation>
    <scope>NUCLEOTIDE SEQUENCE [LARGE SCALE GENOMIC DNA]</scope>
    <source>
        <strain evidence="6 7">KRS-02083</strain>
    </source>
</reference>
<gene>
    <name evidence="6" type="ORF">SPJ1_0507</name>
</gene>
<dbReference type="SMART" id="SM00885">
    <property type="entry name" value="D5_N"/>
    <property type="match status" value="1"/>
</dbReference>
<dbReference type="SUPFAM" id="SSF52540">
    <property type="entry name" value="P-loop containing nucleoside triphosphate hydrolases"/>
    <property type="match status" value="1"/>
</dbReference>
<dbReference type="InterPro" id="IPR014818">
    <property type="entry name" value="Phage/plasmid_primase_P4_C"/>
</dbReference>
<name>A0ABP2T1L1_9STRE</name>
<dbReference type="Gene3D" id="3.40.50.300">
    <property type="entry name" value="P-loop containing nucleotide triphosphate hydrolases"/>
    <property type="match status" value="1"/>
</dbReference>
<sequence>MKGTELYLTTFKNIRGQFFDICEAIKEQAYNEAYQEFKNDPKNKEALSKGMMTAKDIEEYADGKKANALPKEALSVAILIKKYIRFIRIKPANVNQQAPLYFYNPDKGYYMQDNELIKDLMNIIKAGIVENVAKNILYIIGRKSPLKELNPEYTALGNCVFSYKTNKFYNFSPDIPVTRKIETNYNPEATEPEINGWKPTKWLKELFDNDIEMYDLVIQMFKACITNEPLERIFWLYGAGGTGKGTLQQFIINLVGLDNVASLKITELARSRFTTSILLGKSIVIGDDIQQNAMIKDTSELFSLTTGDIMTIEEKGLKPYSLRLQMTVIQSSNGLPIMDGDKDAISRRLMIIPFTSKYKNKPNKAIKKNYINRRDVLEYILKLAIETPTKEIYPKSSKELVHDYLLEINPVLAFIEDFFTDSLNSEFIPNSFVWHVWKNYLEYNNLRSFKTEMALHREIKTNLPDYIKTGQRIIPKGREHHTNFYPKDDLPHYAMKDYGNGRAETINQRKTKNERGYWNANYKNN</sequence>
<evidence type="ECO:0000256" key="3">
    <source>
        <dbReference type="ARBA" id="ARBA00022806"/>
    </source>
</evidence>
<proteinExistence type="predicted"/>
<dbReference type="InterPro" id="IPR014015">
    <property type="entry name" value="Helicase_SF3_DNA-vir"/>
</dbReference>
<comment type="caution">
    <text evidence="6">The sequence shown here is derived from an EMBL/GenBank/DDBJ whole genome shotgun (WGS) entry which is preliminary data.</text>
</comment>
<keyword evidence="2" id="KW-0378">Hydrolase</keyword>
<dbReference type="InterPro" id="IPR027417">
    <property type="entry name" value="P-loop_NTPase"/>
</dbReference>
<dbReference type="PANTHER" id="PTHR35372:SF2">
    <property type="entry name" value="SF3 HELICASE DOMAIN-CONTAINING PROTEIN"/>
    <property type="match status" value="1"/>
</dbReference>
<dbReference type="InterPro" id="IPR006500">
    <property type="entry name" value="Helicase_put_C_phage/plasmid"/>
</dbReference>
<keyword evidence="3" id="KW-0347">Helicase</keyword>
<dbReference type="InterPro" id="IPR051620">
    <property type="entry name" value="ORF904-like_C"/>
</dbReference>